<keyword evidence="2" id="KW-1185">Reference proteome</keyword>
<evidence type="ECO:0000313" key="2">
    <source>
        <dbReference type="Proteomes" id="UP000707451"/>
    </source>
</evidence>
<comment type="caution">
    <text evidence="1">The sequence shown here is derived from an EMBL/GenBank/DDBJ whole genome shotgun (WGS) entry which is preliminary data.</text>
</comment>
<dbReference type="Proteomes" id="UP000707451">
    <property type="component" value="Unassembled WGS sequence"/>
</dbReference>
<evidence type="ECO:0000313" key="1">
    <source>
        <dbReference type="EMBL" id="KAG9063351.1"/>
    </source>
</evidence>
<dbReference type="OrthoDB" id="2437094at2759"/>
<reference evidence="1" key="1">
    <citation type="submission" date="2021-06" db="EMBL/GenBank/DDBJ databases">
        <title>Genome Sequence of Mortierella hyaline Strain SCG-10, a Cold-Adapted, Nitrate-Reducing Fungus Isolated from Soil in Minnesota, USA.</title>
        <authorList>
            <person name="Aldossari N."/>
        </authorList>
    </citation>
    <scope>NUCLEOTIDE SEQUENCE</scope>
    <source>
        <strain evidence="1">SCG-10</strain>
    </source>
</reference>
<dbReference type="AlphaFoldDB" id="A0A9P7XLN4"/>
<name>A0A9P7XLN4_9FUNG</name>
<gene>
    <name evidence="1" type="ORF">KI688_004233</name>
</gene>
<dbReference type="EMBL" id="JAHRHY010000016">
    <property type="protein sequence ID" value="KAG9063351.1"/>
    <property type="molecule type" value="Genomic_DNA"/>
</dbReference>
<organism evidence="1 2">
    <name type="scientific">Linnemannia hyalina</name>
    <dbReference type="NCBI Taxonomy" id="64524"/>
    <lineage>
        <taxon>Eukaryota</taxon>
        <taxon>Fungi</taxon>
        <taxon>Fungi incertae sedis</taxon>
        <taxon>Mucoromycota</taxon>
        <taxon>Mortierellomycotina</taxon>
        <taxon>Mortierellomycetes</taxon>
        <taxon>Mortierellales</taxon>
        <taxon>Mortierellaceae</taxon>
        <taxon>Linnemannia</taxon>
    </lineage>
</organism>
<accession>A0A9P7XLN4</accession>
<protein>
    <submittedName>
        <fullName evidence="1">Uncharacterized protein</fullName>
    </submittedName>
</protein>
<sequence length="178" mass="19850">MNEFIDWYSDEGNYSKLQVIASLHGHKETDVHNELVTTLGLGTKWNTEQAKSNIYNTDTAFRKAAGLWRVGLTGRNDKSAKVEQLLVCPYFDKLSRVVPESAAKNPPPFRESGCRGQDTIQDDDIYVVGEDGEEVNDTHFTVIEDELEENTSDPEGPADNGEGCNVTPLLGCIYWTPH</sequence>
<proteinExistence type="predicted"/>